<accession>A0A1H9G425</accession>
<reference evidence="2 3" key="1">
    <citation type="submission" date="2016-10" db="EMBL/GenBank/DDBJ databases">
        <authorList>
            <person name="de Groot N.N."/>
        </authorList>
    </citation>
    <scope>NUCLEOTIDE SEQUENCE [LARGE SCALE GENOMIC DNA]</scope>
    <source>
        <strain evidence="2 3">DSM 22007</strain>
    </source>
</reference>
<dbReference type="EMBL" id="FOEP01000007">
    <property type="protein sequence ID" value="SEQ44852.1"/>
    <property type="molecule type" value="Genomic_DNA"/>
</dbReference>
<protein>
    <recommendedName>
        <fullName evidence="4">Excalibur calcium-binding domain-containing protein</fullName>
    </recommendedName>
</protein>
<name>A0A1H9G425_9RHOB</name>
<dbReference type="AlphaFoldDB" id="A0A1H9G425"/>
<evidence type="ECO:0000313" key="2">
    <source>
        <dbReference type="EMBL" id="SEQ44852.1"/>
    </source>
</evidence>
<sequence>MRYFLCGAALLALAACDPVVPDSGAGVGFGDYTEFQQKQAQRDAQLSGQAALPAALAVSQESLPTSAGGAVPAAPDVSSVPIEATQGTEAEQLAAATAAALNSGQAPIEASPSNPAPQVAIGPSGISRENDFAGVSALRSIESDAQLIATNRAHYEQVQPTAVPTRTGSDGPNIVDFALKTSHPVGKPMYRRGGLGLASRTERNCAKYPSPDMAQSAFLSKGGPDKDRLGLDPDGDGYACAWDPRPFRKAVGG</sequence>
<dbReference type="PROSITE" id="PS51257">
    <property type="entry name" value="PROKAR_LIPOPROTEIN"/>
    <property type="match status" value="1"/>
</dbReference>
<proteinExistence type="predicted"/>
<evidence type="ECO:0000256" key="1">
    <source>
        <dbReference type="SAM" id="MobiDB-lite"/>
    </source>
</evidence>
<dbReference type="Proteomes" id="UP000198634">
    <property type="component" value="Unassembled WGS sequence"/>
</dbReference>
<dbReference type="RefSeq" id="WP_342741865.1">
    <property type="nucleotide sequence ID" value="NZ_FOEP01000007.1"/>
</dbReference>
<evidence type="ECO:0000313" key="3">
    <source>
        <dbReference type="Proteomes" id="UP000198634"/>
    </source>
</evidence>
<keyword evidence="3" id="KW-1185">Reference proteome</keyword>
<gene>
    <name evidence="2" type="ORF">SAMN04488092_10732</name>
</gene>
<organism evidence="2 3">
    <name type="scientific">Thalassovita taeanensis</name>
    <dbReference type="NCBI Taxonomy" id="657014"/>
    <lineage>
        <taxon>Bacteria</taxon>
        <taxon>Pseudomonadati</taxon>
        <taxon>Pseudomonadota</taxon>
        <taxon>Alphaproteobacteria</taxon>
        <taxon>Rhodobacterales</taxon>
        <taxon>Roseobacteraceae</taxon>
        <taxon>Thalassovita</taxon>
    </lineage>
</organism>
<dbReference type="STRING" id="657014.SAMN04488092_10732"/>
<evidence type="ECO:0008006" key="4">
    <source>
        <dbReference type="Google" id="ProtNLM"/>
    </source>
</evidence>
<feature type="region of interest" description="Disordered" evidence="1">
    <location>
        <begin position="106"/>
        <end position="125"/>
    </location>
</feature>